<reference evidence="2 3" key="1">
    <citation type="submission" date="2019-08" db="EMBL/GenBank/DDBJ databases">
        <title>In-depth cultivation of the pig gut microbiome towards novel bacterial diversity and tailored functional studies.</title>
        <authorList>
            <person name="Wylensek D."/>
            <person name="Hitch T.C.A."/>
            <person name="Clavel T."/>
        </authorList>
    </citation>
    <scope>NUCLEOTIDE SEQUENCE [LARGE SCALE GENOMIC DNA]</scope>
    <source>
        <strain evidence="2 3">RF-744-FAT-4</strain>
    </source>
</reference>
<sequence length="686" mass="81532">MKISCERCGKEIGFFSRAHELKNVNLNIEYSNLCSKCNSLLTNAISKIDVMTQSIRKVLLNDYNFSNLISVDLDTIIYLAIDAMLKMNPNFIDRNDELYQVFIGENSENIYSEKELLSKLIKKILDYGFSANLENAELLSYSKYFNNTVLFIKQIQANCSQSVPQTWTDLFLTKRGIVLRQTEGRQVTKVNFPINEEIKYSLKKQDSLQSVHFSNVKYPESLFQDRNIILYSNDDNQLRQMTKLVDYFNEQLKEKEDQKRRLILNQVGEQVRKDLRKLFSDTSISTLHIDSVLLIIMKNIKQRKEIPVLDIYNPYGVIIDLLIRDYLTNFLTLGIRTRDDIVEYIQDRCLYIDDCNIKVPEIQSDHFWGFFTSRGYILFLKQSKKYLFVFEKNYPNDIYYPLNNLLYQGIRYLQIPDRYHNLSKKNDQNGIIFYSKKIDNVDEMNRFFVKNNCDYQMDFYMEQRNETFSDRDRILELKRTCDKLFAVFGYIPFCMYDEWLTIYQEMIKDSPFLEKLFSEQSSIVNQYKHHTIYTERITHAFDKGAMDLMKTLKIDDIDIAKGLMLEYLNQTLIDLLSEEWIRINGDQITSNTSLEQSFNYYLNLKKIEPQKAYYFGLFVYYLINKSILSKKNNFFENYQRSMIVFLRCQQNLEYDAGIEIPSEMLEKKDSEAENNETTKELTEKRK</sequence>
<dbReference type="RefSeq" id="WP_154576326.1">
    <property type="nucleotide sequence ID" value="NZ_VUMO01000006.1"/>
</dbReference>
<dbReference type="Proteomes" id="UP000461754">
    <property type="component" value="Unassembled WGS sequence"/>
</dbReference>
<protein>
    <submittedName>
        <fullName evidence="2">Uncharacterized protein</fullName>
    </submittedName>
</protein>
<organism evidence="2 3">
    <name type="scientific">Pseudoramibacter porci</name>
    <dbReference type="NCBI Taxonomy" id="2606631"/>
    <lineage>
        <taxon>Bacteria</taxon>
        <taxon>Bacillati</taxon>
        <taxon>Bacillota</taxon>
        <taxon>Clostridia</taxon>
        <taxon>Eubacteriales</taxon>
        <taxon>Eubacteriaceae</taxon>
        <taxon>Pseudoramibacter</taxon>
    </lineage>
</organism>
<evidence type="ECO:0000313" key="2">
    <source>
        <dbReference type="EMBL" id="MSS19949.1"/>
    </source>
</evidence>
<accession>A0A7X2NGB7</accession>
<evidence type="ECO:0000313" key="3">
    <source>
        <dbReference type="Proteomes" id="UP000461754"/>
    </source>
</evidence>
<evidence type="ECO:0000256" key="1">
    <source>
        <dbReference type="SAM" id="MobiDB-lite"/>
    </source>
</evidence>
<dbReference type="EMBL" id="VUMO01000006">
    <property type="protein sequence ID" value="MSS19949.1"/>
    <property type="molecule type" value="Genomic_DNA"/>
</dbReference>
<dbReference type="AlphaFoldDB" id="A0A7X2NGB7"/>
<feature type="region of interest" description="Disordered" evidence="1">
    <location>
        <begin position="665"/>
        <end position="686"/>
    </location>
</feature>
<proteinExistence type="predicted"/>
<gene>
    <name evidence="2" type="ORF">FYJ52_06005</name>
</gene>
<comment type="caution">
    <text evidence="2">The sequence shown here is derived from an EMBL/GenBank/DDBJ whole genome shotgun (WGS) entry which is preliminary data.</text>
</comment>
<keyword evidence="3" id="KW-1185">Reference proteome</keyword>
<name>A0A7X2NGB7_9FIRM</name>